<evidence type="ECO:0000256" key="2">
    <source>
        <dbReference type="ARBA" id="ARBA00022475"/>
    </source>
</evidence>
<feature type="compositionally biased region" description="Basic and acidic residues" evidence="6">
    <location>
        <begin position="166"/>
        <end position="180"/>
    </location>
</feature>
<sequence>MTQQPMSDSTAMLVGILAGLATIALLTLVIAALASVLSMRSLTRGGKLLWTLLVLQLPILGAVAWFVIGRQGPLNSLLGLIKSGRHESPGTGEHVHDDLFETDVDRLLAASNGAESRSSRRATALVTEPSRFADEYSPADHSWHTVNGHHDTATIRARTGATASRRGSDSTPRFRSERSRIPRSRMPR</sequence>
<feature type="transmembrane region" description="Helical" evidence="7">
    <location>
        <begin position="12"/>
        <end position="36"/>
    </location>
</feature>
<feature type="domain" description="Cardiolipin synthase N-terminal" evidence="8">
    <location>
        <begin position="28"/>
        <end position="70"/>
    </location>
</feature>
<evidence type="ECO:0000256" key="3">
    <source>
        <dbReference type="ARBA" id="ARBA00022692"/>
    </source>
</evidence>
<dbReference type="GO" id="GO:0005886">
    <property type="term" value="C:plasma membrane"/>
    <property type="evidence" value="ECO:0007669"/>
    <property type="project" value="UniProtKB-SubCell"/>
</dbReference>
<gene>
    <name evidence="9" type="ORF">TM51_00475</name>
</gene>
<feature type="region of interest" description="Disordered" evidence="6">
    <location>
        <begin position="157"/>
        <end position="188"/>
    </location>
</feature>
<keyword evidence="4 7" id="KW-1133">Transmembrane helix</keyword>
<feature type="transmembrane region" description="Helical" evidence="7">
    <location>
        <begin position="48"/>
        <end position="68"/>
    </location>
</feature>
<dbReference type="Pfam" id="PF13396">
    <property type="entry name" value="PLDc_N"/>
    <property type="match status" value="1"/>
</dbReference>
<evidence type="ECO:0000256" key="1">
    <source>
        <dbReference type="ARBA" id="ARBA00004651"/>
    </source>
</evidence>
<keyword evidence="10" id="KW-1185">Reference proteome</keyword>
<evidence type="ECO:0000256" key="4">
    <source>
        <dbReference type="ARBA" id="ARBA00022989"/>
    </source>
</evidence>
<accession>A0A9P2TEA2</accession>
<dbReference type="AlphaFoldDB" id="A0A9P2TEA2"/>
<reference evidence="9 10" key="1">
    <citation type="journal article" date="2013" name="Genome Announc.">
        <title>Draft Genome Sequence of the Lignocellulose Decomposer Thermobifida fusca Strain TM51.</title>
        <authorList>
            <person name="Toth A."/>
            <person name="Barna T."/>
            <person name="Nagy I."/>
            <person name="Horvath B."/>
            <person name="Nagy I."/>
            <person name="Tancsics A."/>
            <person name="Kriszt B."/>
            <person name="Baka E."/>
            <person name="Fekete C."/>
            <person name="Kukolya J."/>
        </authorList>
    </citation>
    <scope>NUCLEOTIDE SEQUENCE [LARGE SCALE GENOMIC DNA]</scope>
    <source>
        <strain evidence="9 10">TM51</strain>
    </source>
</reference>
<evidence type="ECO:0000259" key="8">
    <source>
        <dbReference type="Pfam" id="PF13396"/>
    </source>
</evidence>
<evidence type="ECO:0000313" key="9">
    <source>
        <dbReference type="EMBL" id="EOR72891.1"/>
    </source>
</evidence>
<proteinExistence type="predicted"/>
<comment type="caution">
    <text evidence="9">The sequence shown here is derived from an EMBL/GenBank/DDBJ whole genome shotgun (WGS) entry which is preliminary data.</text>
</comment>
<dbReference type="InterPro" id="IPR027379">
    <property type="entry name" value="CLS_N"/>
</dbReference>
<evidence type="ECO:0000256" key="7">
    <source>
        <dbReference type="SAM" id="Phobius"/>
    </source>
</evidence>
<keyword evidence="2" id="KW-1003">Cell membrane</keyword>
<protein>
    <recommendedName>
        <fullName evidence="8">Cardiolipin synthase N-terminal domain-containing protein</fullName>
    </recommendedName>
</protein>
<dbReference type="EMBL" id="AOSG01000001">
    <property type="protein sequence ID" value="EOR72891.1"/>
    <property type="molecule type" value="Genomic_DNA"/>
</dbReference>
<keyword evidence="3 7" id="KW-0812">Transmembrane</keyword>
<evidence type="ECO:0000256" key="5">
    <source>
        <dbReference type="ARBA" id="ARBA00023136"/>
    </source>
</evidence>
<organism evidence="9 10">
    <name type="scientific">Thermobifida fusca TM51</name>
    <dbReference type="NCBI Taxonomy" id="1169414"/>
    <lineage>
        <taxon>Bacteria</taxon>
        <taxon>Bacillati</taxon>
        <taxon>Actinomycetota</taxon>
        <taxon>Actinomycetes</taxon>
        <taxon>Streptosporangiales</taxon>
        <taxon>Nocardiopsidaceae</taxon>
        <taxon>Thermobifida</taxon>
    </lineage>
</organism>
<comment type="subcellular location">
    <subcellularLocation>
        <location evidence="1">Cell membrane</location>
        <topology evidence="1">Multi-pass membrane protein</topology>
    </subcellularLocation>
</comment>
<keyword evidence="5 7" id="KW-0472">Membrane</keyword>
<evidence type="ECO:0000256" key="6">
    <source>
        <dbReference type="SAM" id="MobiDB-lite"/>
    </source>
</evidence>
<evidence type="ECO:0000313" key="10">
    <source>
        <dbReference type="Proteomes" id="UP000014184"/>
    </source>
</evidence>
<name>A0A9P2TEA2_THEFU</name>
<dbReference type="Proteomes" id="UP000014184">
    <property type="component" value="Unassembled WGS sequence"/>
</dbReference>